<evidence type="ECO:0000313" key="1">
    <source>
        <dbReference type="EMBL" id="KAF2204511.1"/>
    </source>
</evidence>
<organism evidence="1 2">
    <name type="scientific">Delitschia confertaspora ATCC 74209</name>
    <dbReference type="NCBI Taxonomy" id="1513339"/>
    <lineage>
        <taxon>Eukaryota</taxon>
        <taxon>Fungi</taxon>
        <taxon>Dikarya</taxon>
        <taxon>Ascomycota</taxon>
        <taxon>Pezizomycotina</taxon>
        <taxon>Dothideomycetes</taxon>
        <taxon>Pleosporomycetidae</taxon>
        <taxon>Pleosporales</taxon>
        <taxon>Delitschiaceae</taxon>
        <taxon>Delitschia</taxon>
    </lineage>
</organism>
<proteinExistence type="predicted"/>
<dbReference type="OrthoDB" id="5378679at2759"/>
<sequence length="237" mass="26323">TDTFVEQSLVFHDSLVSSNIEAVEPITTFQEDDTNTSFSFVSTSVGSRTQWTSSPSPSQEIRNTESNFSLPEAIQIMPLSSLPSAAHLRSIQPQTPTPTLLCVLISRGTAREVLIRRSGRRMLLHEIKVADETGPEFTISFWSPPADGHRGDHWTLDKVLENLRVGDILLLRNIALSVFRDAVYGQSLNPSITRARTMVDVLMRGNGIPSVPLNELPATVRDKFTRVKRWASDHVAS</sequence>
<dbReference type="EMBL" id="ML993874">
    <property type="protein sequence ID" value="KAF2204511.1"/>
    <property type="molecule type" value="Genomic_DNA"/>
</dbReference>
<accession>A0A9P4JS19</accession>
<feature type="non-terminal residue" evidence="1">
    <location>
        <position position="237"/>
    </location>
</feature>
<gene>
    <name evidence="1" type="ORF">GQ43DRAFT_349403</name>
</gene>
<keyword evidence="2" id="KW-1185">Reference proteome</keyword>
<dbReference type="SUPFAM" id="SSF50249">
    <property type="entry name" value="Nucleic acid-binding proteins"/>
    <property type="match status" value="1"/>
</dbReference>
<dbReference type="Proteomes" id="UP000799536">
    <property type="component" value="Unassembled WGS sequence"/>
</dbReference>
<evidence type="ECO:0008006" key="3">
    <source>
        <dbReference type="Google" id="ProtNLM"/>
    </source>
</evidence>
<protein>
    <recommendedName>
        <fullName evidence="3">Nucleic acid-binding protein</fullName>
    </recommendedName>
</protein>
<dbReference type="AlphaFoldDB" id="A0A9P4JS19"/>
<reference evidence="1" key="1">
    <citation type="journal article" date="2020" name="Stud. Mycol.">
        <title>101 Dothideomycetes genomes: a test case for predicting lifestyles and emergence of pathogens.</title>
        <authorList>
            <person name="Haridas S."/>
            <person name="Albert R."/>
            <person name="Binder M."/>
            <person name="Bloem J."/>
            <person name="Labutti K."/>
            <person name="Salamov A."/>
            <person name="Andreopoulos B."/>
            <person name="Baker S."/>
            <person name="Barry K."/>
            <person name="Bills G."/>
            <person name="Bluhm B."/>
            <person name="Cannon C."/>
            <person name="Castanera R."/>
            <person name="Culley D."/>
            <person name="Daum C."/>
            <person name="Ezra D."/>
            <person name="Gonzalez J."/>
            <person name="Henrissat B."/>
            <person name="Kuo A."/>
            <person name="Liang C."/>
            <person name="Lipzen A."/>
            <person name="Lutzoni F."/>
            <person name="Magnuson J."/>
            <person name="Mondo S."/>
            <person name="Nolan M."/>
            <person name="Ohm R."/>
            <person name="Pangilinan J."/>
            <person name="Park H.-J."/>
            <person name="Ramirez L."/>
            <person name="Alfaro M."/>
            <person name="Sun H."/>
            <person name="Tritt A."/>
            <person name="Yoshinaga Y."/>
            <person name="Zwiers L.-H."/>
            <person name="Turgeon B."/>
            <person name="Goodwin S."/>
            <person name="Spatafora J."/>
            <person name="Crous P."/>
            <person name="Grigoriev I."/>
        </authorList>
    </citation>
    <scope>NUCLEOTIDE SEQUENCE</scope>
    <source>
        <strain evidence="1">ATCC 74209</strain>
    </source>
</reference>
<dbReference type="InterPro" id="IPR012340">
    <property type="entry name" value="NA-bd_OB-fold"/>
</dbReference>
<feature type="non-terminal residue" evidence="1">
    <location>
        <position position="1"/>
    </location>
</feature>
<evidence type="ECO:0000313" key="2">
    <source>
        <dbReference type="Proteomes" id="UP000799536"/>
    </source>
</evidence>
<comment type="caution">
    <text evidence="1">The sequence shown here is derived from an EMBL/GenBank/DDBJ whole genome shotgun (WGS) entry which is preliminary data.</text>
</comment>
<name>A0A9P4JS19_9PLEO</name>